<dbReference type="RefSeq" id="WP_200237005.1">
    <property type="nucleotide sequence ID" value="NZ_NRRY01000002.1"/>
</dbReference>
<name>A0A9X0W556_9GAMM</name>
<evidence type="ECO:0000313" key="2">
    <source>
        <dbReference type="EMBL" id="MBK1617065.1"/>
    </source>
</evidence>
<protein>
    <submittedName>
        <fullName evidence="2">Alpha/beta hydrolase</fullName>
    </submittedName>
</protein>
<dbReference type="EMBL" id="NRRY01000002">
    <property type="protein sequence ID" value="MBK1617065.1"/>
    <property type="molecule type" value="Genomic_DNA"/>
</dbReference>
<keyword evidence="3" id="KW-1185">Reference proteome</keyword>
<dbReference type="AlphaFoldDB" id="A0A9X0W556"/>
<dbReference type="PANTHER" id="PTHR46438:SF2">
    <property type="entry name" value="ALPHA_BETA-HYDROLASES SUPERFAMILY PROTEIN"/>
    <property type="match status" value="1"/>
</dbReference>
<feature type="domain" description="AB hydrolase-1" evidence="1">
    <location>
        <begin position="42"/>
        <end position="287"/>
    </location>
</feature>
<dbReference type="PANTHER" id="PTHR46438">
    <property type="entry name" value="ALPHA/BETA-HYDROLASES SUPERFAMILY PROTEIN"/>
    <property type="match status" value="1"/>
</dbReference>
<gene>
    <name evidence="2" type="ORF">CKO42_01085</name>
</gene>
<organism evidence="2 3">
    <name type="scientific">Lamprobacter modestohalophilus</name>
    <dbReference type="NCBI Taxonomy" id="1064514"/>
    <lineage>
        <taxon>Bacteria</taxon>
        <taxon>Pseudomonadati</taxon>
        <taxon>Pseudomonadota</taxon>
        <taxon>Gammaproteobacteria</taxon>
        <taxon>Chromatiales</taxon>
        <taxon>Chromatiaceae</taxon>
        <taxon>Lamprobacter</taxon>
    </lineage>
</organism>
<sequence>MSQSPQIPPLPEALNAQRAELRTAQAGRIAYYHDPAGEGRPLVLVHSINAAPSSYEVKPIFEHYAGHRPVYSIELPGFGHSERADRPYSAELYANAIRVLLEDVVQAPADLLALSLSTEFAARAALGSPASVASLVLISPTGFSRRPLPPMGLGRGLHGVLGAPLWSQGLYDLVASKRSIRYYLGKSFRGQPPQAFLDYAYATSHQPGARYAPLIFLSTQLFTRNAVDKLYARLTKLPVLAIADRDPYVTFEELDDLVSRQPNWQHETLAPHLGLPQWEQPEALFDALDRFWTGV</sequence>
<dbReference type="GO" id="GO:0016787">
    <property type="term" value="F:hydrolase activity"/>
    <property type="evidence" value="ECO:0007669"/>
    <property type="project" value="UniProtKB-KW"/>
</dbReference>
<dbReference type="InterPro" id="IPR029058">
    <property type="entry name" value="AB_hydrolase_fold"/>
</dbReference>
<evidence type="ECO:0000259" key="1">
    <source>
        <dbReference type="Pfam" id="PF12697"/>
    </source>
</evidence>
<dbReference type="Pfam" id="PF12697">
    <property type="entry name" value="Abhydrolase_6"/>
    <property type="match status" value="1"/>
</dbReference>
<dbReference type="SUPFAM" id="SSF53474">
    <property type="entry name" value="alpha/beta-Hydrolases"/>
    <property type="match status" value="1"/>
</dbReference>
<proteinExistence type="predicted"/>
<keyword evidence="2" id="KW-0378">Hydrolase</keyword>
<comment type="caution">
    <text evidence="2">The sequence shown here is derived from an EMBL/GenBank/DDBJ whole genome shotgun (WGS) entry which is preliminary data.</text>
</comment>
<dbReference type="Gene3D" id="3.40.50.1820">
    <property type="entry name" value="alpha/beta hydrolase"/>
    <property type="match status" value="1"/>
</dbReference>
<dbReference type="Proteomes" id="UP001138768">
    <property type="component" value="Unassembled WGS sequence"/>
</dbReference>
<dbReference type="InterPro" id="IPR000073">
    <property type="entry name" value="AB_hydrolase_1"/>
</dbReference>
<accession>A0A9X0W556</accession>
<reference evidence="2 3" key="1">
    <citation type="journal article" date="2020" name="Microorganisms">
        <title>Osmotic Adaptation and Compatible Solute Biosynthesis of Phototrophic Bacteria as Revealed from Genome Analyses.</title>
        <authorList>
            <person name="Imhoff J.F."/>
            <person name="Rahn T."/>
            <person name="Kunzel S."/>
            <person name="Keller A."/>
            <person name="Neulinger S.C."/>
        </authorList>
    </citation>
    <scope>NUCLEOTIDE SEQUENCE [LARGE SCALE GENOMIC DNA]</scope>
    <source>
        <strain evidence="2 3">DSM 25653</strain>
    </source>
</reference>
<evidence type="ECO:0000313" key="3">
    <source>
        <dbReference type="Proteomes" id="UP001138768"/>
    </source>
</evidence>